<proteinExistence type="predicted"/>
<organism evidence="1 2">
    <name type="scientific">Rhizophagus irregularis (strain DAOM 197198w)</name>
    <name type="common">Glomus intraradices</name>
    <dbReference type="NCBI Taxonomy" id="1432141"/>
    <lineage>
        <taxon>Eukaryota</taxon>
        <taxon>Fungi</taxon>
        <taxon>Fungi incertae sedis</taxon>
        <taxon>Mucoromycota</taxon>
        <taxon>Glomeromycotina</taxon>
        <taxon>Glomeromycetes</taxon>
        <taxon>Glomerales</taxon>
        <taxon>Glomeraceae</taxon>
        <taxon>Rhizophagus</taxon>
    </lineage>
</organism>
<keyword evidence="2" id="KW-1185">Reference proteome</keyword>
<accession>A0A015I7W7</accession>
<evidence type="ECO:0000313" key="2">
    <source>
        <dbReference type="Proteomes" id="UP000022910"/>
    </source>
</evidence>
<evidence type="ECO:0000313" key="1">
    <source>
        <dbReference type="EMBL" id="EXX53192.1"/>
    </source>
</evidence>
<gene>
    <name evidence="1" type="ORF">RirG_246320</name>
</gene>
<protein>
    <submittedName>
        <fullName evidence="1">Uncharacterized protein</fullName>
    </submittedName>
</protein>
<dbReference type="Proteomes" id="UP000022910">
    <property type="component" value="Unassembled WGS sequence"/>
</dbReference>
<comment type="caution">
    <text evidence="1">The sequence shown here is derived from an EMBL/GenBank/DDBJ whole genome shotgun (WGS) entry which is preliminary data.</text>
</comment>
<sequence>MVRSMKFRLKQHPIINNLEKHFAEKSRDLKFYDFPAYWKDEKIYSTLQKVGYIERLVVKRSYKYKTVRTNIHLSKEMEAIFIIKGGSNITIKKMFDATLAAKDIKLLRYSWQVVKKLEESEVSKEDCLLIKEYIGIYKGHFRYQSTMEDEMGKGLQIKGQNEIIGRMGNLLDCGIET</sequence>
<dbReference type="EMBL" id="JEMT01029047">
    <property type="protein sequence ID" value="EXX53192.1"/>
    <property type="molecule type" value="Genomic_DNA"/>
</dbReference>
<dbReference type="AlphaFoldDB" id="A0A015I7W7"/>
<dbReference type="HOGENOM" id="CLU_1518666_0_0_1"/>
<name>A0A015I7W7_RHIIW</name>
<dbReference type="OrthoDB" id="2467784at2759"/>
<reference evidence="1 2" key="1">
    <citation type="submission" date="2014-02" db="EMBL/GenBank/DDBJ databases">
        <title>Single nucleus genome sequencing reveals high similarity among nuclei of an endomycorrhizal fungus.</title>
        <authorList>
            <person name="Lin K."/>
            <person name="Geurts R."/>
            <person name="Zhang Z."/>
            <person name="Limpens E."/>
            <person name="Saunders D.G."/>
            <person name="Mu D."/>
            <person name="Pang E."/>
            <person name="Cao H."/>
            <person name="Cha H."/>
            <person name="Lin T."/>
            <person name="Zhou Q."/>
            <person name="Shang Y."/>
            <person name="Li Y."/>
            <person name="Ivanov S."/>
            <person name="Sharma T."/>
            <person name="Velzen R.V."/>
            <person name="Ruijter N.D."/>
            <person name="Aanen D.K."/>
            <person name="Win J."/>
            <person name="Kamoun S."/>
            <person name="Bisseling T."/>
            <person name="Huang S."/>
        </authorList>
    </citation>
    <scope>NUCLEOTIDE SEQUENCE [LARGE SCALE GENOMIC DNA]</scope>
    <source>
        <strain evidence="2">DAOM197198w</strain>
    </source>
</reference>